<evidence type="ECO:0000313" key="3">
    <source>
        <dbReference type="EMBL" id="GLI33840.1"/>
    </source>
</evidence>
<dbReference type="InterPro" id="IPR016585">
    <property type="entry name" value="Gly/sarc/bet_Rdtase_B_asu/bsu"/>
</dbReference>
<keyword evidence="1" id="KW-0704">Schiff base</keyword>
<keyword evidence="2" id="KW-0670">Pyruvate</keyword>
<dbReference type="GO" id="GO:0050485">
    <property type="term" value="F:oxidoreductase activity, acting on X-H and Y-H to form an X-Y bond, with a disulfide as acceptor"/>
    <property type="evidence" value="ECO:0007669"/>
    <property type="project" value="InterPro"/>
</dbReference>
<organism evidence="3 4">
    <name type="scientific">Desulforhabdus amnigena</name>
    <dbReference type="NCBI Taxonomy" id="40218"/>
    <lineage>
        <taxon>Bacteria</taxon>
        <taxon>Pseudomonadati</taxon>
        <taxon>Thermodesulfobacteriota</taxon>
        <taxon>Syntrophobacteria</taxon>
        <taxon>Syntrophobacterales</taxon>
        <taxon>Syntrophobacteraceae</taxon>
        <taxon>Desulforhabdus</taxon>
    </lineage>
</organism>
<dbReference type="EMBL" id="BSDR01000001">
    <property type="protein sequence ID" value="GLI33840.1"/>
    <property type="molecule type" value="Genomic_DNA"/>
</dbReference>
<evidence type="ECO:0000256" key="2">
    <source>
        <dbReference type="PIRSR" id="PIRSR011588-51"/>
    </source>
</evidence>
<evidence type="ECO:0000256" key="1">
    <source>
        <dbReference type="PIRSR" id="PIRSR011588-50"/>
    </source>
</evidence>
<dbReference type="Pfam" id="PF09338">
    <property type="entry name" value="Gly_reductase"/>
    <property type="match status" value="1"/>
</dbReference>
<dbReference type="AlphaFoldDB" id="A0A9W6D0X6"/>
<evidence type="ECO:0000313" key="4">
    <source>
        <dbReference type="Proteomes" id="UP001144372"/>
    </source>
</evidence>
<proteinExistence type="predicted"/>
<sequence>MFLELGRIPIEEIEWGQKTFIEGKVLHINREELLERTRQGDSRITAIEADIARPGESVRIIPVKDVIEPRVKVQGKGGMFPGLVSGVETVGTGRTHVLQGCSVVTAGQIVGFQEGIIDMNGPGARYTSFSRLLNVVLAMNVREGISPHEHEEVLRLAGLRAAVYLGEAGRDIEPHHVERFEVNRPFEPKSGGTELPRVVYVYMLLSQGLLHDTYLYGHDLKTLLPTLIMPTEVMDGAIVSGNCVSACDKNTTYHHQNNPIIHELLKRDGIDLHYVGTVVGNANVTLRDKMRSSDYAAKLAEMLGADGAVISKEGFGNPDADAMMYCSKMEEKGILTVLVSDEFAGADGASQSLADTTPKADAVVSVGNANEIITLPHMDKVIGDIRAIEKIAGGQSGSLLEEGIRAELQVIMGATNELGFERLSCRGE</sequence>
<feature type="modified residue" description="Pyruvic acid (Cys)" evidence="2">
    <location>
        <position position="243"/>
    </location>
</feature>
<feature type="active site" description="Schiff-base intermediate with substrate; via pyruvic acid" evidence="1">
    <location>
        <position position="243"/>
    </location>
</feature>
<dbReference type="InterPro" id="IPR015417">
    <property type="entry name" value="Gly_reductase_pB_sua/b"/>
</dbReference>
<name>A0A9W6D0X6_9BACT</name>
<dbReference type="Proteomes" id="UP001144372">
    <property type="component" value="Unassembled WGS sequence"/>
</dbReference>
<protein>
    <submittedName>
        <fullName evidence="3">Beta-aspartyl-peptidase</fullName>
    </submittedName>
</protein>
<reference evidence="3" key="1">
    <citation type="submission" date="2022-12" db="EMBL/GenBank/DDBJ databases">
        <title>Reference genome sequencing for broad-spectrum identification of bacterial and archaeal isolates by mass spectrometry.</title>
        <authorList>
            <person name="Sekiguchi Y."/>
            <person name="Tourlousse D.M."/>
        </authorList>
    </citation>
    <scope>NUCLEOTIDE SEQUENCE</scope>
    <source>
        <strain evidence="3">ASRB1</strain>
    </source>
</reference>
<dbReference type="PIRSF" id="PIRSF011588">
    <property type="entry name" value="Gly_sarc_betain_red_a/b"/>
    <property type="match status" value="1"/>
</dbReference>
<gene>
    <name evidence="3" type="primary">grdE</name>
    <name evidence="3" type="ORF">DAMNIGENAA_12730</name>
</gene>
<comment type="caution">
    <text evidence="3">The sequence shown here is derived from an EMBL/GenBank/DDBJ whole genome shotgun (WGS) entry which is preliminary data.</text>
</comment>
<accession>A0A9W6D0X6</accession>
<keyword evidence="4" id="KW-1185">Reference proteome</keyword>
<dbReference type="RefSeq" id="WP_281793072.1">
    <property type="nucleotide sequence ID" value="NZ_BSDR01000001.1"/>
</dbReference>